<evidence type="ECO:0000313" key="17">
    <source>
        <dbReference type="Proteomes" id="UP000694546"/>
    </source>
</evidence>
<evidence type="ECO:0000256" key="4">
    <source>
        <dbReference type="ARBA" id="ARBA00022664"/>
    </source>
</evidence>
<evidence type="ECO:0000256" key="14">
    <source>
        <dbReference type="SAM" id="MobiDB-lite"/>
    </source>
</evidence>
<evidence type="ECO:0000256" key="6">
    <source>
        <dbReference type="ARBA" id="ARBA00022737"/>
    </source>
</evidence>
<keyword evidence="9" id="KW-0694">RNA-binding</keyword>
<feature type="region of interest" description="Disordered" evidence="14">
    <location>
        <begin position="168"/>
        <end position="193"/>
    </location>
</feature>
<name>A0A8C5CQT9_GADMO</name>
<keyword evidence="4" id="KW-0507">mRNA processing</keyword>
<dbReference type="Ensembl" id="ENSGMOT00000044359.1">
    <property type="protein sequence ID" value="ENSGMOP00000064683.1"/>
    <property type="gene ID" value="ENSGMOG00000002161.2"/>
</dbReference>
<dbReference type="SMART" id="SM00356">
    <property type="entry name" value="ZnF_C3H1"/>
    <property type="match status" value="2"/>
</dbReference>
<dbReference type="GO" id="GO:0008380">
    <property type="term" value="P:RNA splicing"/>
    <property type="evidence" value="ECO:0007669"/>
    <property type="project" value="UniProtKB-KW"/>
</dbReference>
<evidence type="ECO:0000256" key="7">
    <source>
        <dbReference type="ARBA" id="ARBA00022771"/>
    </source>
</evidence>
<evidence type="ECO:0000256" key="9">
    <source>
        <dbReference type="ARBA" id="ARBA00022884"/>
    </source>
</evidence>
<comment type="subcellular location">
    <subcellularLocation>
        <location evidence="2">Cytoplasm</location>
    </subcellularLocation>
    <subcellularLocation>
        <location evidence="1">Nucleus</location>
    </subcellularLocation>
</comment>
<dbReference type="GeneTree" id="ENSGT00950000182897"/>
<evidence type="ECO:0000256" key="13">
    <source>
        <dbReference type="PROSITE-ProRule" id="PRU00723"/>
    </source>
</evidence>
<proteinExistence type="inferred from homology"/>
<evidence type="ECO:0000256" key="11">
    <source>
        <dbReference type="ARBA" id="ARBA00023242"/>
    </source>
</evidence>
<dbReference type="PROSITE" id="PS50103">
    <property type="entry name" value="ZF_C3H1"/>
    <property type="match status" value="2"/>
</dbReference>
<dbReference type="InterPro" id="IPR000571">
    <property type="entry name" value="Znf_CCCH"/>
</dbReference>
<keyword evidence="10" id="KW-0508">mRNA splicing</keyword>
<evidence type="ECO:0000259" key="15">
    <source>
        <dbReference type="PROSITE" id="PS50103"/>
    </source>
</evidence>
<feature type="compositionally biased region" description="Polar residues" evidence="14">
    <location>
        <begin position="168"/>
        <end position="187"/>
    </location>
</feature>
<dbReference type="GO" id="GO:0008270">
    <property type="term" value="F:zinc ion binding"/>
    <property type="evidence" value="ECO:0007669"/>
    <property type="project" value="UniProtKB-KW"/>
</dbReference>
<dbReference type="GO" id="GO:0043484">
    <property type="term" value="P:regulation of RNA splicing"/>
    <property type="evidence" value="ECO:0007669"/>
    <property type="project" value="TreeGrafter"/>
</dbReference>
<accession>A0A8C5CQT9</accession>
<dbReference type="PANTHER" id="PTHR12675:SF4">
    <property type="entry name" value="MUSCLEBLIND-LIKE PROTEIN 2"/>
    <property type="match status" value="1"/>
</dbReference>
<dbReference type="InterPro" id="IPR054429">
    <property type="entry name" value="Znf-CCCH_Muscleblind-like"/>
</dbReference>
<reference evidence="16" key="2">
    <citation type="submission" date="2025-09" db="UniProtKB">
        <authorList>
            <consortium name="Ensembl"/>
        </authorList>
    </citation>
    <scope>IDENTIFICATION</scope>
</reference>
<dbReference type="Proteomes" id="UP000694546">
    <property type="component" value="Chromosome 20"/>
</dbReference>
<dbReference type="GO" id="GO:0006397">
    <property type="term" value="P:mRNA processing"/>
    <property type="evidence" value="ECO:0007669"/>
    <property type="project" value="UniProtKB-KW"/>
</dbReference>
<evidence type="ECO:0000313" key="16">
    <source>
        <dbReference type="Ensembl" id="ENSGMOP00000064683.1"/>
    </source>
</evidence>
<keyword evidence="5 13" id="KW-0479">Metal-binding</keyword>
<organism evidence="16 17">
    <name type="scientific">Gadus morhua</name>
    <name type="common">Atlantic cod</name>
    <dbReference type="NCBI Taxonomy" id="8049"/>
    <lineage>
        <taxon>Eukaryota</taxon>
        <taxon>Metazoa</taxon>
        <taxon>Chordata</taxon>
        <taxon>Craniata</taxon>
        <taxon>Vertebrata</taxon>
        <taxon>Euteleostomi</taxon>
        <taxon>Actinopterygii</taxon>
        <taxon>Neopterygii</taxon>
        <taxon>Teleostei</taxon>
        <taxon>Neoteleostei</taxon>
        <taxon>Acanthomorphata</taxon>
        <taxon>Zeiogadaria</taxon>
        <taxon>Gadariae</taxon>
        <taxon>Gadiformes</taxon>
        <taxon>Gadoidei</taxon>
        <taxon>Gadidae</taxon>
        <taxon>Gadus</taxon>
    </lineage>
</organism>
<dbReference type="PANTHER" id="PTHR12675">
    <property type="entry name" value="MUSCLEBLIND-LIKE PROTEIN"/>
    <property type="match status" value="1"/>
</dbReference>
<evidence type="ECO:0000256" key="2">
    <source>
        <dbReference type="ARBA" id="ARBA00004496"/>
    </source>
</evidence>
<keyword evidence="6" id="KW-0677">Repeat</keyword>
<sequence>MALNMSSIRDTKWLTLEVCRQFQRGTCSRSDEECKFAHPPKSCQVENGRVIACFDSLKGRCLRENCKYLHPPSHLKTQLEINGRNNLIQQKTAAAMLAQQMQFMIPGTSMQAMVRPNVGEVTHTPTFSMAQGLGPSPGLSYSPYLTPMSHGMGLMSTEMLPSNQMLVSGSPTVAVQSQNASNSPSQKQRSDKLEVQCAESSSGELCAGRERTARFAHPGDSPMIDTSDNTVTGSGQQQVNQAAVVAQAAAVAAMVRRTHSPVPVPVLRPDCRPVLVGAFPHSMLHTLPKRQALEKSNGASHLLNPSFLHYQQALANAHLQQPTYFPTGEASHKLALPLTPDPRALVGAAASDSAALYPSMPVPFCIDIMHPSPPSSITPWRFSTLCTSAQSAF</sequence>
<comment type="similarity">
    <text evidence="12">Belongs to the muscleblind family.</text>
</comment>
<dbReference type="AlphaFoldDB" id="A0A8C5CQT9"/>
<feature type="domain" description="C3H1-type" evidence="15">
    <location>
        <begin position="13"/>
        <end position="41"/>
    </location>
</feature>
<evidence type="ECO:0000256" key="8">
    <source>
        <dbReference type="ARBA" id="ARBA00022833"/>
    </source>
</evidence>
<feature type="domain" description="C3H1-type" evidence="15">
    <location>
        <begin position="47"/>
        <end position="73"/>
    </location>
</feature>
<keyword evidence="8 13" id="KW-0862">Zinc</keyword>
<dbReference type="Pfam" id="PF22628">
    <property type="entry name" value="zf-CCCH_10"/>
    <property type="match status" value="1"/>
</dbReference>
<evidence type="ECO:0000256" key="5">
    <source>
        <dbReference type="ARBA" id="ARBA00022723"/>
    </source>
</evidence>
<dbReference type="Gene3D" id="3.30.1370.210">
    <property type="match status" value="1"/>
</dbReference>
<dbReference type="Pfam" id="PF00642">
    <property type="entry name" value="zf-CCCH"/>
    <property type="match status" value="1"/>
</dbReference>
<dbReference type="GO" id="GO:0005654">
    <property type="term" value="C:nucleoplasm"/>
    <property type="evidence" value="ECO:0007669"/>
    <property type="project" value="TreeGrafter"/>
</dbReference>
<dbReference type="GO" id="GO:0003723">
    <property type="term" value="F:RNA binding"/>
    <property type="evidence" value="ECO:0007669"/>
    <property type="project" value="UniProtKB-KW"/>
</dbReference>
<keyword evidence="7 13" id="KW-0863">Zinc-finger</keyword>
<gene>
    <name evidence="16" type="primary">MBNL2</name>
</gene>
<evidence type="ECO:0000256" key="10">
    <source>
        <dbReference type="ARBA" id="ARBA00023187"/>
    </source>
</evidence>
<dbReference type="GO" id="GO:0005737">
    <property type="term" value="C:cytoplasm"/>
    <property type="evidence" value="ECO:0007669"/>
    <property type="project" value="UniProtKB-SubCell"/>
</dbReference>
<dbReference type="FunFam" id="3.30.1370.210:FF:000004">
    <property type="entry name" value="Muscleblind like splicing regulator 1"/>
    <property type="match status" value="1"/>
</dbReference>
<keyword evidence="3" id="KW-0963">Cytoplasm</keyword>
<protein>
    <submittedName>
        <fullName evidence="16">Muscleblind like splicing regulator 2</fullName>
    </submittedName>
</protein>
<reference evidence="16" key="1">
    <citation type="submission" date="2025-08" db="UniProtKB">
        <authorList>
            <consortium name="Ensembl"/>
        </authorList>
    </citation>
    <scope>IDENTIFICATION</scope>
</reference>
<feature type="zinc finger region" description="C3H1-type" evidence="13">
    <location>
        <begin position="13"/>
        <end position="41"/>
    </location>
</feature>
<feature type="zinc finger region" description="C3H1-type" evidence="13">
    <location>
        <begin position="47"/>
        <end position="73"/>
    </location>
</feature>
<keyword evidence="11" id="KW-0539">Nucleus</keyword>
<keyword evidence="17" id="KW-1185">Reference proteome</keyword>
<evidence type="ECO:0000256" key="1">
    <source>
        <dbReference type="ARBA" id="ARBA00004123"/>
    </source>
</evidence>
<evidence type="ECO:0000256" key="3">
    <source>
        <dbReference type="ARBA" id="ARBA00022490"/>
    </source>
</evidence>
<evidence type="ECO:0000256" key="12">
    <source>
        <dbReference type="ARBA" id="ARBA00038226"/>
    </source>
</evidence>